<dbReference type="GO" id="GO:0045892">
    <property type="term" value="P:negative regulation of DNA-templated transcription"/>
    <property type="evidence" value="ECO:0007669"/>
    <property type="project" value="UniProtKB-ARBA"/>
</dbReference>
<dbReference type="SUPFAM" id="SSF48498">
    <property type="entry name" value="Tetracyclin repressor-like, C-terminal domain"/>
    <property type="match status" value="1"/>
</dbReference>
<dbReference type="GO" id="GO:0000976">
    <property type="term" value="F:transcription cis-regulatory region binding"/>
    <property type="evidence" value="ECO:0007669"/>
    <property type="project" value="TreeGrafter"/>
</dbReference>
<evidence type="ECO:0000256" key="1">
    <source>
        <dbReference type="ARBA" id="ARBA00023015"/>
    </source>
</evidence>
<dbReference type="AlphaFoldDB" id="A0A2Z2K319"/>
<proteinExistence type="predicted"/>
<reference evidence="6 7" key="1">
    <citation type="submission" date="2017-06" db="EMBL/GenBank/DDBJ databases">
        <title>Complete genome sequence of Paenibacillus donghaensis KCTC 13049T isolated from East Sea sediment, South Korea.</title>
        <authorList>
            <person name="Jung B.K."/>
            <person name="Hong S.-J."/>
            <person name="Shin J.-H."/>
        </authorList>
    </citation>
    <scope>NUCLEOTIDE SEQUENCE [LARGE SCALE GENOMIC DNA]</scope>
    <source>
        <strain evidence="6 7">KCTC 13049</strain>
    </source>
</reference>
<accession>A0A2Z2K319</accession>
<dbReference type="Pfam" id="PF00440">
    <property type="entry name" value="TetR_N"/>
    <property type="match status" value="1"/>
</dbReference>
<dbReference type="PANTHER" id="PTHR30055">
    <property type="entry name" value="HTH-TYPE TRANSCRIPTIONAL REGULATOR RUTR"/>
    <property type="match status" value="1"/>
</dbReference>
<feature type="domain" description="HTH tetR-type" evidence="5">
    <location>
        <begin position="8"/>
        <end position="68"/>
    </location>
</feature>
<dbReference type="InterPro" id="IPR050109">
    <property type="entry name" value="HTH-type_TetR-like_transc_reg"/>
</dbReference>
<dbReference type="OrthoDB" id="2373640at2"/>
<dbReference type="Gene3D" id="1.10.357.10">
    <property type="entry name" value="Tetracycline Repressor, domain 2"/>
    <property type="match status" value="1"/>
</dbReference>
<dbReference type="PRINTS" id="PR00455">
    <property type="entry name" value="HTHTETR"/>
</dbReference>
<evidence type="ECO:0000256" key="3">
    <source>
        <dbReference type="ARBA" id="ARBA00023163"/>
    </source>
</evidence>
<dbReference type="InterPro" id="IPR023772">
    <property type="entry name" value="DNA-bd_HTH_TetR-type_CS"/>
</dbReference>
<dbReference type="PANTHER" id="PTHR30055:SF234">
    <property type="entry name" value="HTH-TYPE TRANSCRIPTIONAL REGULATOR BETI"/>
    <property type="match status" value="1"/>
</dbReference>
<evidence type="ECO:0000256" key="2">
    <source>
        <dbReference type="ARBA" id="ARBA00023125"/>
    </source>
</evidence>
<evidence type="ECO:0000256" key="4">
    <source>
        <dbReference type="PROSITE-ProRule" id="PRU00335"/>
    </source>
</evidence>
<dbReference type="PROSITE" id="PS50977">
    <property type="entry name" value="HTH_TETR_2"/>
    <property type="match status" value="1"/>
</dbReference>
<keyword evidence="1" id="KW-0805">Transcription regulation</keyword>
<dbReference type="Proteomes" id="UP000249890">
    <property type="component" value="Chromosome"/>
</dbReference>
<keyword evidence="3" id="KW-0804">Transcription</keyword>
<dbReference type="PROSITE" id="PS01081">
    <property type="entry name" value="HTH_TETR_1"/>
    <property type="match status" value="1"/>
</dbReference>
<dbReference type="GO" id="GO:0003700">
    <property type="term" value="F:DNA-binding transcription factor activity"/>
    <property type="evidence" value="ECO:0007669"/>
    <property type="project" value="TreeGrafter"/>
</dbReference>
<dbReference type="InterPro" id="IPR009057">
    <property type="entry name" value="Homeodomain-like_sf"/>
</dbReference>
<sequence length="191" mass="21721">MTKKQLKELRMESLLLAAVEEFLEKGYDGASVDAIAKRAGVSKGGFYHHFPNKEVLMMEANQKLSEPIMEMVEKACLNSSAMDGLRQYIKEYLKYWVSRPRELSFLFLSMSKALGAPALMEYYREYIKQSTAFFVGMFQKAVESGEADMRDPEAYGISLMGALDGVVSYAMIHPEEDIKILAERFGQVWLK</sequence>
<protein>
    <recommendedName>
        <fullName evidence="5">HTH tetR-type domain-containing protein</fullName>
    </recommendedName>
</protein>
<keyword evidence="2 4" id="KW-0238">DNA-binding</keyword>
<evidence type="ECO:0000259" key="5">
    <source>
        <dbReference type="PROSITE" id="PS50977"/>
    </source>
</evidence>
<gene>
    <name evidence="6" type="ORF">B9T62_01435</name>
</gene>
<dbReference type="EMBL" id="CP021780">
    <property type="protein sequence ID" value="ASA19596.1"/>
    <property type="molecule type" value="Genomic_DNA"/>
</dbReference>
<evidence type="ECO:0000313" key="7">
    <source>
        <dbReference type="Proteomes" id="UP000249890"/>
    </source>
</evidence>
<dbReference type="InterPro" id="IPR001647">
    <property type="entry name" value="HTH_TetR"/>
</dbReference>
<dbReference type="InterPro" id="IPR036271">
    <property type="entry name" value="Tet_transcr_reg_TetR-rel_C_sf"/>
</dbReference>
<dbReference type="SUPFAM" id="SSF46689">
    <property type="entry name" value="Homeodomain-like"/>
    <property type="match status" value="1"/>
</dbReference>
<evidence type="ECO:0000313" key="6">
    <source>
        <dbReference type="EMBL" id="ASA19596.1"/>
    </source>
</evidence>
<dbReference type="RefSeq" id="WP_087913621.1">
    <property type="nucleotide sequence ID" value="NZ_CP021780.1"/>
</dbReference>
<keyword evidence="7" id="KW-1185">Reference proteome</keyword>
<dbReference type="FunFam" id="1.10.10.60:FF:000141">
    <property type="entry name" value="TetR family transcriptional regulator"/>
    <property type="match status" value="1"/>
</dbReference>
<dbReference type="KEGG" id="pdh:B9T62_01435"/>
<organism evidence="6 7">
    <name type="scientific">Paenibacillus donghaensis</name>
    <dbReference type="NCBI Taxonomy" id="414771"/>
    <lineage>
        <taxon>Bacteria</taxon>
        <taxon>Bacillati</taxon>
        <taxon>Bacillota</taxon>
        <taxon>Bacilli</taxon>
        <taxon>Bacillales</taxon>
        <taxon>Paenibacillaceae</taxon>
        <taxon>Paenibacillus</taxon>
    </lineage>
</organism>
<name>A0A2Z2K319_9BACL</name>
<dbReference type="Gene3D" id="1.10.10.60">
    <property type="entry name" value="Homeodomain-like"/>
    <property type="match status" value="1"/>
</dbReference>
<feature type="DNA-binding region" description="H-T-H motif" evidence="4">
    <location>
        <begin position="31"/>
        <end position="50"/>
    </location>
</feature>